<comment type="caution">
    <text evidence="3">The sequence shown here is derived from an EMBL/GenBank/DDBJ whole genome shotgun (WGS) entry which is preliminary data.</text>
</comment>
<evidence type="ECO:0000313" key="4">
    <source>
        <dbReference type="Proteomes" id="UP000034498"/>
    </source>
</evidence>
<dbReference type="SUPFAM" id="SSF64182">
    <property type="entry name" value="DHH phosphoesterases"/>
    <property type="match status" value="1"/>
</dbReference>
<feature type="domain" description="DDH" evidence="1">
    <location>
        <begin position="18"/>
        <end position="215"/>
    </location>
</feature>
<evidence type="ECO:0000259" key="2">
    <source>
        <dbReference type="Pfam" id="PF02272"/>
    </source>
</evidence>
<proteinExistence type="predicted"/>
<gene>
    <name evidence="3" type="ORF">US94_C0018G0005</name>
</gene>
<dbReference type="PANTHER" id="PTHR47618:SF1">
    <property type="entry name" value="BIFUNCTIONAL OLIGORIBONUCLEASE AND PAP PHOSPHATASE NRNA"/>
    <property type="match status" value="1"/>
</dbReference>
<dbReference type="Gene3D" id="3.90.1640.10">
    <property type="entry name" value="inorganic pyrophosphatase (n-terminal core)"/>
    <property type="match status" value="2"/>
</dbReference>
<dbReference type="Pfam" id="PF01368">
    <property type="entry name" value="DHH"/>
    <property type="match status" value="1"/>
</dbReference>
<dbReference type="InterPro" id="IPR038763">
    <property type="entry name" value="DHH_sf"/>
</dbReference>
<evidence type="ECO:0000313" key="3">
    <source>
        <dbReference type="EMBL" id="KKQ73967.1"/>
    </source>
</evidence>
<dbReference type="EMBL" id="LBUX01000018">
    <property type="protein sequence ID" value="KKQ73967.1"/>
    <property type="molecule type" value="Genomic_DNA"/>
</dbReference>
<dbReference type="PANTHER" id="PTHR47618">
    <property type="entry name" value="BIFUNCTIONAL OLIGORIBONUCLEASE AND PAP PHOSPHATASE NRNA"/>
    <property type="match status" value="1"/>
</dbReference>
<accession>A0A0G0K581</accession>
<dbReference type="AlphaFoldDB" id="A0A0G0K581"/>
<dbReference type="InterPro" id="IPR051319">
    <property type="entry name" value="Oligoribo/pAp-PDE_c-di-AMP_PDE"/>
</dbReference>
<dbReference type="STRING" id="1618336.US94_C0018G0005"/>
<evidence type="ECO:0000259" key="1">
    <source>
        <dbReference type="Pfam" id="PF01368"/>
    </source>
</evidence>
<organism evidence="3 4">
    <name type="scientific">Berkelbacteria bacterium GW2011_GWB1_38_5</name>
    <dbReference type="NCBI Taxonomy" id="1618336"/>
    <lineage>
        <taxon>Bacteria</taxon>
        <taxon>Candidatus Berkelbacteria</taxon>
    </lineage>
</organism>
<dbReference type="Pfam" id="PF02272">
    <property type="entry name" value="DHHA1"/>
    <property type="match status" value="1"/>
</dbReference>
<name>A0A0G0K581_9BACT</name>
<reference evidence="3 4" key="1">
    <citation type="journal article" date="2015" name="Nature">
        <title>rRNA introns, odd ribosomes, and small enigmatic genomes across a large radiation of phyla.</title>
        <authorList>
            <person name="Brown C.T."/>
            <person name="Hug L.A."/>
            <person name="Thomas B.C."/>
            <person name="Sharon I."/>
            <person name="Castelle C.J."/>
            <person name="Singh A."/>
            <person name="Wilkins M.J."/>
            <person name="Williams K.H."/>
            <person name="Banfield J.F."/>
        </authorList>
    </citation>
    <scope>NUCLEOTIDE SEQUENCE [LARGE SCALE GENOMIC DNA]</scope>
</reference>
<feature type="domain" description="DHHA1" evidence="2">
    <location>
        <begin position="295"/>
        <end position="378"/>
    </location>
</feature>
<dbReference type="Proteomes" id="UP000034498">
    <property type="component" value="Unassembled WGS sequence"/>
</dbReference>
<sequence>MELTSKQQTTEQIKSAQKILVLTHVNPDGDGLGSLLACYLVLKKLGKDVTAVAPETLPMALKFLPNTKDLVTNYNSTKDFIISIDTSNTKVDRLGYRHITEENKLNIVVTPLSGTFKDEDVTFSYGTYKFDLIIVLDSPDLERLGPLYDGQTALFYETPVINIDHHAGNDFFGKINWVDLTSTSTAEILVSLIESLSREMPLIDEDVATALLTGIITDTGSFQNANTTPKSLTVAAQLVAAGGRQQEIIRHVFKTKPLSTLRLWGRILEQVQSDLDGRFIWSKISRNDLAAVSAEDSQTGGVIDELLKSAPEIDFAMLLVERQNLLHGSLRAVAPGIDVASIARLFGGGGHEAAAAFQIPGATLADKEGEILAKIREYQRSKA</sequence>
<protein>
    <submittedName>
        <fullName evidence="3">Phosphoesterase RecJ domain protein</fullName>
    </submittedName>
</protein>
<dbReference type="InterPro" id="IPR001667">
    <property type="entry name" value="DDH_dom"/>
</dbReference>
<dbReference type="GO" id="GO:0003676">
    <property type="term" value="F:nucleic acid binding"/>
    <property type="evidence" value="ECO:0007669"/>
    <property type="project" value="InterPro"/>
</dbReference>
<dbReference type="InterPro" id="IPR003156">
    <property type="entry name" value="DHHA1_dom"/>
</dbReference>
<dbReference type="Gene3D" id="3.10.310.30">
    <property type="match status" value="1"/>
</dbReference>